<evidence type="ECO:0000313" key="2">
    <source>
        <dbReference type="EMBL" id="KAL0069517.1"/>
    </source>
</evidence>
<sequence length="104" mass="11611">MAKSVAAAEASVRLLRRANGAEFMPPVMAMLWVNVGRVILKEVSRLRRSNRGNRRHGGNGGGSEKEGELLRDLERIMETMLAFAESSPLMRSQLANLQELYRSL</sequence>
<accession>A0ABR3A837</accession>
<dbReference type="Proteomes" id="UP001437256">
    <property type="component" value="Unassembled WGS sequence"/>
</dbReference>
<evidence type="ECO:0000313" key="3">
    <source>
        <dbReference type="Proteomes" id="UP001437256"/>
    </source>
</evidence>
<organism evidence="2 3">
    <name type="scientific">Marasmius tenuissimus</name>
    <dbReference type="NCBI Taxonomy" id="585030"/>
    <lineage>
        <taxon>Eukaryota</taxon>
        <taxon>Fungi</taxon>
        <taxon>Dikarya</taxon>
        <taxon>Basidiomycota</taxon>
        <taxon>Agaricomycotina</taxon>
        <taxon>Agaricomycetes</taxon>
        <taxon>Agaricomycetidae</taxon>
        <taxon>Agaricales</taxon>
        <taxon>Marasmiineae</taxon>
        <taxon>Marasmiaceae</taxon>
        <taxon>Marasmius</taxon>
    </lineage>
</organism>
<feature type="region of interest" description="Disordered" evidence="1">
    <location>
        <begin position="48"/>
        <end position="68"/>
    </location>
</feature>
<dbReference type="EMBL" id="JBBXMP010000012">
    <property type="protein sequence ID" value="KAL0069517.1"/>
    <property type="molecule type" value="Genomic_DNA"/>
</dbReference>
<feature type="compositionally biased region" description="Basic residues" evidence="1">
    <location>
        <begin position="48"/>
        <end position="57"/>
    </location>
</feature>
<proteinExistence type="predicted"/>
<comment type="caution">
    <text evidence="2">The sequence shown here is derived from an EMBL/GenBank/DDBJ whole genome shotgun (WGS) entry which is preliminary data.</text>
</comment>
<keyword evidence="3" id="KW-1185">Reference proteome</keyword>
<name>A0ABR3A837_9AGAR</name>
<gene>
    <name evidence="2" type="ORF">AAF712_003552</name>
</gene>
<reference evidence="2 3" key="1">
    <citation type="submission" date="2024-05" db="EMBL/GenBank/DDBJ databases">
        <title>A draft genome resource for the thread blight pathogen Marasmius tenuissimus strain MS-2.</title>
        <authorList>
            <person name="Yulfo-Soto G.E."/>
            <person name="Baruah I.K."/>
            <person name="Amoako-Attah I."/>
            <person name="Bukari Y."/>
            <person name="Meinhardt L.W."/>
            <person name="Bailey B.A."/>
            <person name="Cohen S.P."/>
        </authorList>
    </citation>
    <scope>NUCLEOTIDE SEQUENCE [LARGE SCALE GENOMIC DNA]</scope>
    <source>
        <strain evidence="2 3">MS-2</strain>
    </source>
</reference>
<evidence type="ECO:0000256" key="1">
    <source>
        <dbReference type="SAM" id="MobiDB-lite"/>
    </source>
</evidence>
<protein>
    <submittedName>
        <fullName evidence="2">Uncharacterized protein</fullName>
    </submittedName>
</protein>